<dbReference type="PANTHER" id="PTHR47406:SF2">
    <property type="entry name" value="ALPHA GLUCURONIDASE N-TERMINAL DOMAIN-CONTAINING PROTEIN"/>
    <property type="match status" value="1"/>
</dbReference>
<dbReference type="InterPro" id="IPR032287">
    <property type="entry name" value="DUF4838"/>
</dbReference>
<proteinExistence type="predicted"/>
<evidence type="ECO:0000313" key="4">
    <source>
        <dbReference type="Proteomes" id="UP000219559"/>
    </source>
</evidence>
<dbReference type="InterPro" id="IPR029018">
    <property type="entry name" value="Hex-like_dom2"/>
</dbReference>
<dbReference type="OrthoDB" id="1099022at2"/>
<dbReference type="Pfam" id="PF00754">
    <property type="entry name" value="F5_F8_type_C"/>
    <property type="match status" value="1"/>
</dbReference>
<organism evidence="3 4">
    <name type="scientific">Sediminicola luteus</name>
    <dbReference type="NCBI Taxonomy" id="319238"/>
    <lineage>
        <taxon>Bacteria</taxon>
        <taxon>Pseudomonadati</taxon>
        <taxon>Bacteroidota</taxon>
        <taxon>Flavobacteriia</taxon>
        <taxon>Flavobacteriales</taxon>
        <taxon>Flavobacteriaceae</taxon>
        <taxon>Sediminicola</taxon>
    </lineage>
</organism>
<evidence type="ECO:0000256" key="1">
    <source>
        <dbReference type="ARBA" id="ARBA00022801"/>
    </source>
</evidence>
<sequence length="738" mass="83774">MEIKVFKNMVLALVAVVFLTSCDSKTMVLADNGKTDYKIVYSDDTLKPTAAILAQYLNTTTKADFALADKTSGKDIQLSIDASLPEQAFEIKADGQSLQIRAASTKAIDQALFSFLEKELGCRWYAPDADLIPIHEKLTLPKDYAYVYKPEIKVRTVHSKLFYDNPDFAQKQKVTTEAFPSYVPSARVHTFHKFLPEEAFYVPHPEYYALRNGKRLPTQLCLTNTDVLKKVIDSVGAYFKRHPEATVLSVSQDDNQQYCTCDNCSKIDMEEGSQSGTMIRFVNQVAQAFPDKTISTLAYQHTRKPCKTKPADNVLITLCSIECDRSGPIEEKCEDFASDLKGWGKLTKNIRIWDYTTQFTNFLAPFPNIHTLQPNIKFFRDQGAKWVFEQHSGNPSELFELRSYLTAKLLWNPDLDQEALITDFTDGYYGLAGRHIRQYIDLIHQRIKNDPEFFLFLYGDPSEAFTSYLSPKYLMEYVNVFDTAETMVESDPVLLNRVRKARLSTDYAVLEAAKKGLSDTLRLTQTTSGEIQPNPFIEKVLKRFSKTISDNAIPLMNEMGYKPEAYISNYQKLFQVAAKPNKAKGAKVTLLTKPKKYANKDPQTLTDGALGGNGFYANWLGFEGNDLEAIIDLGQVQEISEISTAFLKVTNHVVFYPESVTVWLSTDGNAYEKVVFQKNPEPLTKKTKKNEIQYFDWQFPTTSARFIKVKANNMGTPPYWHHAAGQPAWIFMDELMAN</sequence>
<feature type="domain" description="F5/8 type C" evidence="2">
    <location>
        <begin position="599"/>
        <end position="717"/>
    </location>
</feature>
<dbReference type="GO" id="GO:0016787">
    <property type="term" value="F:hydrolase activity"/>
    <property type="evidence" value="ECO:0007669"/>
    <property type="project" value="UniProtKB-KW"/>
</dbReference>
<dbReference type="Gene3D" id="3.30.379.10">
    <property type="entry name" value="Chitobiase/beta-hexosaminidase domain 2-like"/>
    <property type="match status" value="1"/>
</dbReference>
<gene>
    <name evidence="3" type="ORF">B7P33_10115</name>
</gene>
<reference evidence="3 4" key="1">
    <citation type="submission" date="2017-04" db="EMBL/GenBank/DDBJ databases">
        <title>A new member of the family Flavobacteriaceae isolated from ascidians.</title>
        <authorList>
            <person name="Chen L."/>
        </authorList>
    </citation>
    <scope>NUCLEOTIDE SEQUENCE [LARGE SCALE GENOMIC DNA]</scope>
    <source>
        <strain evidence="3 4">HQA918</strain>
    </source>
</reference>
<dbReference type="Pfam" id="PF16126">
    <property type="entry name" value="DUF4838"/>
    <property type="match status" value="1"/>
</dbReference>
<keyword evidence="1" id="KW-0378">Hydrolase</keyword>
<evidence type="ECO:0000313" key="3">
    <source>
        <dbReference type="EMBL" id="PCE63630.1"/>
    </source>
</evidence>
<dbReference type="RefSeq" id="WP_097442346.1">
    <property type="nucleotide sequence ID" value="NZ_NBWU01000004.1"/>
</dbReference>
<dbReference type="SUPFAM" id="SSF49785">
    <property type="entry name" value="Galactose-binding domain-like"/>
    <property type="match status" value="1"/>
</dbReference>
<dbReference type="PANTHER" id="PTHR47406">
    <property type="entry name" value="COAGULATION FACTOR 5/8 TYPE, C-TERMINAL"/>
    <property type="match status" value="1"/>
</dbReference>
<dbReference type="Proteomes" id="UP000219559">
    <property type="component" value="Unassembled WGS sequence"/>
</dbReference>
<dbReference type="Gene3D" id="2.60.120.260">
    <property type="entry name" value="Galactose-binding domain-like"/>
    <property type="match status" value="1"/>
</dbReference>
<dbReference type="InterPro" id="IPR008979">
    <property type="entry name" value="Galactose-bd-like_sf"/>
</dbReference>
<keyword evidence="4" id="KW-1185">Reference proteome</keyword>
<protein>
    <recommendedName>
        <fullName evidence="2">F5/8 type C domain-containing protein</fullName>
    </recommendedName>
</protein>
<evidence type="ECO:0000259" key="2">
    <source>
        <dbReference type="Pfam" id="PF00754"/>
    </source>
</evidence>
<comment type="caution">
    <text evidence="3">The sequence shown here is derived from an EMBL/GenBank/DDBJ whole genome shotgun (WGS) entry which is preliminary data.</text>
</comment>
<dbReference type="AlphaFoldDB" id="A0A2A4G6M5"/>
<name>A0A2A4G6M5_9FLAO</name>
<dbReference type="PROSITE" id="PS51257">
    <property type="entry name" value="PROKAR_LIPOPROTEIN"/>
    <property type="match status" value="1"/>
</dbReference>
<dbReference type="EMBL" id="NBWU01000004">
    <property type="protein sequence ID" value="PCE63630.1"/>
    <property type="molecule type" value="Genomic_DNA"/>
</dbReference>
<dbReference type="InterPro" id="IPR000421">
    <property type="entry name" value="FA58C"/>
</dbReference>
<dbReference type="GO" id="GO:0005975">
    <property type="term" value="P:carbohydrate metabolic process"/>
    <property type="evidence" value="ECO:0007669"/>
    <property type="project" value="UniProtKB-ARBA"/>
</dbReference>
<accession>A0A2A4G6M5</accession>